<evidence type="ECO:0000256" key="1">
    <source>
        <dbReference type="ARBA" id="ARBA00022977"/>
    </source>
</evidence>
<dbReference type="Pfam" id="PF00586">
    <property type="entry name" value="AIRS"/>
    <property type="match status" value="1"/>
</dbReference>
<dbReference type="PANTHER" id="PTHR30270:SF0">
    <property type="entry name" value="THIAMINE-MONOPHOSPHATE KINASE"/>
    <property type="match status" value="1"/>
</dbReference>
<evidence type="ECO:0000313" key="4">
    <source>
        <dbReference type="EMBL" id="VFK49015.1"/>
    </source>
</evidence>
<dbReference type="AlphaFoldDB" id="A0A450Z5D8"/>
<accession>A0A450Z5D8</accession>
<keyword evidence="1" id="KW-0784">Thiamine biosynthesis</keyword>
<dbReference type="InterPro" id="IPR036921">
    <property type="entry name" value="PurM-like_N_sf"/>
</dbReference>
<feature type="domain" description="PurM-like N-terminal" evidence="2">
    <location>
        <begin position="33"/>
        <end position="136"/>
    </location>
</feature>
<dbReference type="GO" id="GO:0009228">
    <property type="term" value="P:thiamine biosynthetic process"/>
    <property type="evidence" value="ECO:0007669"/>
    <property type="project" value="UniProtKB-KW"/>
</dbReference>
<dbReference type="EMBL" id="CAADFR010000154">
    <property type="protein sequence ID" value="VFK43694.1"/>
    <property type="molecule type" value="Genomic_DNA"/>
</dbReference>
<dbReference type="InterPro" id="IPR006283">
    <property type="entry name" value="ThiL-like"/>
</dbReference>
<dbReference type="Gene3D" id="3.30.1330.10">
    <property type="entry name" value="PurM-like, N-terminal domain"/>
    <property type="match status" value="1"/>
</dbReference>
<evidence type="ECO:0000313" key="3">
    <source>
        <dbReference type="EMBL" id="VFK43694.1"/>
    </source>
</evidence>
<dbReference type="InterPro" id="IPR016188">
    <property type="entry name" value="PurM-like_N"/>
</dbReference>
<organism evidence="4">
    <name type="scientific">Candidatus Kentrum sp. SD</name>
    <dbReference type="NCBI Taxonomy" id="2126332"/>
    <lineage>
        <taxon>Bacteria</taxon>
        <taxon>Pseudomonadati</taxon>
        <taxon>Pseudomonadota</taxon>
        <taxon>Gammaproteobacteria</taxon>
        <taxon>Candidatus Kentrum</taxon>
    </lineage>
</organism>
<protein>
    <submittedName>
        <fullName evidence="4">AIR synthase related protein, N-terminal domain</fullName>
    </submittedName>
</protein>
<reference evidence="4" key="1">
    <citation type="submission" date="2019-02" db="EMBL/GenBank/DDBJ databases">
        <authorList>
            <person name="Gruber-Vodicka R. H."/>
            <person name="Seah K. B. B."/>
        </authorList>
    </citation>
    <scope>NUCLEOTIDE SEQUENCE</scope>
    <source>
        <strain evidence="4">BECK_S1320</strain>
        <strain evidence="3">BECK_S1321</strain>
    </source>
</reference>
<gene>
    <name evidence="4" type="ORF">BECKSD772E_GA0070983_11544</name>
    <name evidence="3" type="ORF">BECKSD772F_GA0070984_11543</name>
</gene>
<dbReference type="PANTHER" id="PTHR30270">
    <property type="entry name" value="THIAMINE-MONOPHOSPHATE KINASE"/>
    <property type="match status" value="1"/>
</dbReference>
<sequence>MANRTRTMREFALIEDFFSTGTARRAEVILGIGDDAALLRVPPDQKLVTAIATARDPMRAEPPELLGRRALQDSLDRLRDLGATPAWATLALTMPEVDRDWLTRFSDAMKDLAKRSDVCLVGGDTTQGSLTVTVVSNGYLPISTNGVA</sequence>
<name>A0A450Z5D8_9GAMM</name>
<evidence type="ECO:0000259" key="2">
    <source>
        <dbReference type="Pfam" id="PF00586"/>
    </source>
</evidence>
<proteinExistence type="predicted"/>
<dbReference type="SUPFAM" id="SSF55326">
    <property type="entry name" value="PurM N-terminal domain-like"/>
    <property type="match status" value="1"/>
</dbReference>
<dbReference type="EMBL" id="CAADFU010000154">
    <property type="protein sequence ID" value="VFK49015.1"/>
    <property type="molecule type" value="Genomic_DNA"/>
</dbReference>
<dbReference type="GO" id="GO:0009030">
    <property type="term" value="F:thiamine-phosphate kinase activity"/>
    <property type="evidence" value="ECO:0007669"/>
    <property type="project" value="InterPro"/>
</dbReference>